<dbReference type="PANTHER" id="PTHR11091">
    <property type="entry name" value="OXIDOREDUCTASE-RELATED"/>
    <property type="match status" value="1"/>
</dbReference>
<accession>A0A223AUD6</accession>
<organism evidence="3 4">
    <name type="scientific">Mogibacterium pumilum</name>
    <dbReference type="NCBI Taxonomy" id="86332"/>
    <lineage>
        <taxon>Bacteria</taxon>
        <taxon>Bacillati</taxon>
        <taxon>Bacillota</taxon>
        <taxon>Clostridia</taxon>
        <taxon>Peptostreptococcales</taxon>
        <taxon>Anaerovoracaceae</taxon>
        <taxon>Mogibacterium</taxon>
    </lineage>
</organism>
<proteinExistence type="inferred from homology"/>
<gene>
    <name evidence="3" type="ORF">AXF17_07070</name>
</gene>
<dbReference type="InterPro" id="IPR043143">
    <property type="entry name" value="Mal/L-sulf/L-lact_DH-like_NADP"/>
</dbReference>
<dbReference type="OrthoDB" id="9769447at2"/>
<dbReference type="RefSeq" id="WP_094234762.1">
    <property type="nucleotide sequence ID" value="NZ_CP016199.1"/>
</dbReference>
<dbReference type="EMBL" id="CP016199">
    <property type="protein sequence ID" value="ASS38566.1"/>
    <property type="molecule type" value="Genomic_DNA"/>
</dbReference>
<evidence type="ECO:0000256" key="1">
    <source>
        <dbReference type="ARBA" id="ARBA00006056"/>
    </source>
</evidence>
<dbReference type="NCBIfam" id="NF011599">
    <property type="entry name" value="PRK15025.1"/>
    <property type="match status" value="1"/>
</dbReference>
<sequence>MKLSREELKGLMKDKLMQAGLHADDAETTAEILTWAHERGYYSHGAVRVEYYSERIAKGGITVEPNMTWKETGPCSGILDGDNGIGFTVAKEGMEKAIEMAKKNGIAVVGMANLSHSGSIGYYTEMAADEGLLSISFCQSDPMAVPYGGAEPYYGTNPMSFAAPTADDRKVVFDMATTVQAWGKILDKRSKHEEIPADWAVDEDGVPVTDPHKVNALNPIAGAKGYGLMMLVDVFSGILLGVPFGGHVSSMYHDLSEGRRLGQMHIVIDPERFVGADAFKAAMGQCLDELDAMKPAPGFDKVNYPGERAKSRMEKAYATGGLDVADELVEYLKGETVHFDRYDHKNRFAD</sequence>
<dbReference type="SUPFAM" id="SSF89733">
    <property type="entry name" value="L-sulfolactate dehydrogenase-like"/>
    <property type="match status" value="1"/>
</dbReference>
<dbReference type="AlphaFoldDB" id="A0A223AUD6"/>
<dbReference type="Pfam" id="PF02615">
    <property type="entry name" value="Ldh_2"/>
    <property type="match status" value="1"/>
</dbReference>
<dbReference type="Gene3D" id="3.30.1370.60">
    <property type="entry name" value="Hypothetical oxidoreductase yiak, domain 2"/>
    <property type="match status" value="1"/>
</dbReference>
<dbReference type="GO" id="GO:0016491">
    <property type="term" value="F:oxidoreductase activity"/>
    <property type="evidence" value="ECO:0007669"/>
    <property type="project" value="UniProtKB-KW"/>
</dbReference>
<reference evidence="4" key="1">
    <citation type="submission" date="2016-05" db="EMBL/GenBank/DDBJ databases">
        <authorList>
            <person name="Holder M.E."/>
            <person name="Ajami N.J."/>
            <person name="Petrosino J.F."/>
        </authorList>
    </citation>
    <scope>NUCLEOTIDE SEQUENCE [LARGE SCALE GENOMIC DNA]</scope>
    <source>
        <strain evidence="4">ATCC 700696</strain>
    </source>
</reference>
<comment type="similarity">
    <text evidence="1">Belongs to the LDH2/MDH2 oxidoreductase family.</text>
</comment>
<dbReference type="InterPro" id="IPR003767">
    <property type="entry name" value="Malate/L-lactate_DH-like"/>
</dbReference>
<dbReference type="NCBIfam" id="TIGR03175">
    <property type="entry name" value="AllD"/>
    <property type="match status" value="1"/>
</dbReference>
<dbReference type="InterPro" id="IPR017590">
    <property type="entry name" value="Ureidoglycolate_dehydrogenase"/>
</dbReference>
<keyword evidence="4" id="KW-1185">Reference proteome</keyword>
<dbReference type="InterPro" id="IPR036111">
    <property type="entry name" value="Mal/L-sulfo/L-lacto_DH-like_sf"/>
</dbReference>
<protein>
    <submittedName>
        <fullName evidence="3">Ureidoglycolate dehydrogenase</fullName>
    </submittedName>
</protein>
<keyword evidence="2" id="KW-0560">Oxidoreductase</keyword>
<name>A0A223AUD6_9FIRM</name>
<dbReference type="PANTHER" id="PTHR11091:SF0">
    <property type="entry name" value="MALATE DEHYDROGENASE"/>
    <property type="match status" value="1"/>
</dbReference>
<evidence type="ECO:0000256" key="2">
    <source>
        <dbReference type="ARBA" id="ARBA00023002"/>
    </source>
</evidence>
<dbReference type="Proteomes" id="UP000214689">
    <property type="component" value="Chromosome"/>
</dbReference>
<evidence type="ECO:0000313" key="3">
    <source>
        <dbReference type="EMBL" id="ASS38566.1"/>
    </source>
</evidence>
<dbReference type="Gene3D" id="1.10.1530.10">
    <property type="match status" value="1"/>
</dbReference>
<evidence type="ECO:0000313" key="4">
    <source>
        <dbReference type="Proteomes" id="UP000214689"/>
    </source>
</evidence>
<dbReference type="InterPro" id="IPR043144">
    <property type="entry name" value="Mal/L-sulf/L-lact_DH-like_ah"/>
</dbReference>